<dbReference type="InterPro" id="IPR002358">
    <property type="entry name" value="Ribosomal_uL6_CS"/>
</dbReference>
<dbReference type="Gene3D" id="3.90.930.12">
    <property type="entry name" value="Ribosomal protein L6, alpha-beta domain"/>
    <property type="match status" value="2"/>
</dbReference>
<name>A0A2G9ZFS2_9BACT</name>
<dbReference type="InterPro" id="IPR020040">
    <property type="entry name" value="Ribosomal_uL6_a/b-dom"/>
</dbReference>
<dbReference type="Pfam" id="PF00347">
    <property type="entry name" value="Ribosomal_L6"/>
    <property type="match status" value="2"/>
</dbReference>
<comment type="function">
    <text evidence="5 7">This protein binds to the 23S rRNA, and is important in its secondary structure. It is located near the subunit interface in the base of the L7/L12 stalk, and near the tRNA binding site of the peptidyltransferase center.</text>
</comment>
<keyword evidence="1 5" id="KW-0699">rRNA-binding</keyword>
<dbReference type="FunFam" id="3.90.930.12:FF:000002">
    <property type="entry name" value="50S ribosomal protein L6"/>
    <property type="match status" value="1"/>
</dbReference>
<dbReference type="EMBL" id="PCSB01000009">
    <property type="protein sequence ID" value="PIP32019.1"/>
    <property type="molecule type" value="Genomic_DNA"/>
</dbReference>
<dbReference type="Proteomes" id="UP000230447">
    <property type="component" value="Unassembled WGS sequence"/>
</dbReference>
<evidence type="ECO:0000256" key="4">
    <source>
        <dbReference type="ARBA" id="ARBA00023274"/>
    </source>
</evidence>
<comment type="subunit">
    <text evidence="5">Part of the 50S ribosomal subunit.</text>
</comment>
<feature type="domain" description="Large ribosomal subunit protein uL6 alpha-beta" evidence="8">
    <location>
        <begin position="11"/>
        <end position="78"/>
    </location>
</feature>
<dbReference type="GO" id="GO:0002181">
    <property type="term" value="P:cytoplasmic translation"/>
    <property type="evidence" value="ECO:0007669"/>
    <property type="project" value="TreeGrafter"/>
</dbReference>
<dbReference type="InterPro" id="IPR000702">
    <property type="entry name" value="Ribosomal_uL6-like"/>
</dbReference>
<dbReference type="HAMAP" id="MF_01365_B">
    <property type="entry name" value="Ribosomal_uL6_B"/>
    <property type="match status" value="1"/>
</dbReference>
<evidence type="ECO:0000313" key="9">
    <source>
        <dbReference type="EMBL" id="PIP32019.1"/>
    </source>
</evidence>
<evidence type="ECO:0000256" key="7">
    <source>
        <dbReference type="RuleBase" id="RU003870"/>
    </source>
</evidence>
<organism evidence="9 10">
    <name type="scientific">bacterium (Candidatus Gribaldobacteria) CG23_combo_of_CG06-09_8_20_14_all_37_87_8</name>
    <dbReference type="NCBI Taxonomy" id="2014278"/>
    <lineage>
        <taxon>Bacteria</taxon>
        <taxon>Candidatus Gribaldobacteria</taxon>
    </lineage>
</organism>
<dbReference type="PROSITE" id="PS00525">
    <property type="entry name" value="RIBOSOMAL_L6_1"/>
    <property type="match status" value="1"/>
</dbReference>
<evidence type="ECO:0000256" key="3">
    <source>
        <dbReference type="ARBA" id="ARBA00022980"/>
    </source>
</evidence>
<evidence type="ECO:0000313" key="10">
    <source>
        <dbReference type="Proteomes" id="UP000230447"/>
    </source>
</evidence>
<dbReference type="GO" id="GO:0003735">
    <property type="term" value="F:structural constituent of ribosome"/>
    <property type="evidence" value="ECO:0007669"/>
    <property type="project" value="UniProtKB-UniRule"/>
</dbReference>
<gene>
    <name evidence="5" type="primary">rplF</name>
    <name evidence="9" type="ORF">COX24_00385</name>
</gene>
<dbReference type="AlphaFoldDB" id="A0A2G9ZFS2"/>
<dbReference type="GO" id="GO:0019843">
    <property type="term" value="F:rRNA binding"/>
    <property type="evidence" value="ECO:0007669"/>
    <property type="project" value="UniProtKB-UniRule"/>
</dbReference>
<dbReference type="InterPro" id="IPR036789">
    <property type="entry name" value="Ribosomal_uL6-like_a/b-dom_sf"/>
</dbReference>
<accession>A0A2G9ZFS2</accession>
<evidence type="ECO:0000256" key="6">
    <source>
        <dbReference type="RuleBase" id="RU003869"/>
    </source>
</evidence>
<evidence type="ECO:0000256" key="1">
    <source>
        <dbReference type="ARBA" id="ARBA00022730"/>
    </source>
</evidence>
<comment type="similarity">
    <text evidence="5 6">Belongs to the universal ribosomal protein uL6 family.</text>
</comment>
<dbReference type="NCBIfam" id="TIGR03654">
    <property type="entry name" value="L6_bact"/>
    <property type="match status" value="1"/>
</dbReference>
<keyword evidence="4 5" id="KW-0687">Ribonucleoprotein</keyword>
<keyword evidence="2 5" id="KW-0694">RNA-binding</keyword>
<dbReference type="PANTHER" id="PTHR11655">
    <property type="entry name" value="60S/50S RIBOSOMAL PROTEIN L6/L9"/>
    <property type="match status" value="1"/>
</dbReference>
<sequence length="181" mass="20177">MSRIGKKPIQIPNGVEVQITNNIVKVKGPKGENEVEFLSEIKVEKKDNELIVSIAKETKNSPAFWGLTRALLNNVVIGSFEGFEKKLEIRGVGFKAVLEGKDRLKLDLGFSHDVFMDIPEGIEVKVEKEIITISGCSKQRVGQFAAKIRELKKPEPYKGKGIRYLGEKVRKKEGKKAAATK</sequence>
<protein>
    <recommendedName>
        <fullName evidence="5">Large ribosomal subunit protein uL6</fullName>
    </recommendedName>
</protein>
<reference evidence="9 10" key="1">
    <citation type="submission" date="2017-09" db="EMBL/GenBank/DDBJ databases">
        <title>Depth-based differentiation of microbial function through sediment-hosted aquifers and enrichment of novel symbionts in the deep terrestrial subsurface.</title>
        <authorList>
            <person name="Probst A.J."/>
            <person name="Ladd B."/>
            <person name="Jarett J.K."/>
            <person name="Geller-Mcgrath D.E."/>
            <person name="Sieber C.M."/>
            <person name="Emerson J.B."/>
            <person name="Anantharaman K."/>
            <person name="Thomas B.C."/>
            <person name="Malmstrom R."/>
            <person name="Stieglmeier M."/>
            <person name="Klingl A."/>
            <person name="Woyke T."/>
            <person name="Ryan C.M."/>
            <person name="Banfield J.F."/>
        </authorList>
    </citation>
    <scope>NUCLEOTIDE SEQUENCE [LARGE SCALE GENOMIC DNA]</scope>
    <source>
        <strain evidence="9">CG23_combo_of_CG06-09_8_20_14_all_37_87_8</strain>
    </source>
</reference>
<evidence type="ECO:0000259" key="8">
    <source>
        <dbReference type="Pfam" id="PF00347"/>
    </source>
</evidence>
<dbReference type="InterPro" id="IPR019906">
    <property type="entry name" value="Ribosomal_uL6_bac-type"/>
</dbReference>
<proteinExistence type="inferred from homology"/>
<evidence type="ECO:0000256" key="2">
    <source>
        <dbReference type="ARBA" id="ARBA00022884"/>
    </source>
</evidence>
<dbReference type="PANTHER" id="PTHR11655:SF14">
    <property type="entry name" value="LARGE RIBOSOMAL SUBUNIT PROTEIN UL6M"/>
    <property type="match status" value="1"/>
</dbReference>
<dbReference type="PIRSF" id="PIRSF002162">
    <property type="entry name" value="Ribosomal_L6"/>
    <property type="match status" value="1"/>
</dbReference>
<feature type="domain" description="Large ribosomal subunit protein uL6 alpha-beta" evidence="8">
    <location>
        <begin position="91"/>
        <end position="164"/>
    </location>
</feature>
<evidence type="ECO:0000256" key="5">
    <source>
        <dbReference type="HAMAP-Rule" id="MF_01365"/>
    </source>
</evidence>
<keyword evidence="3 5" id="KW-0689">Ribosomal protein</keyword>
<comment type="caution">
    <text evidence="9">The sequence shown here is derived from an EMBL/GenBank/DDBJ whole genome shotgun (WGS) entry which is preliminary data.</text>
</comment>
<dbReference type="GO" id="GO:0022625">
    <property type="term" value="C:cytosolic large ribosomal subunit"/>
    <property type="evidence" value="ECO:0007669"/>
    <property type="project" value="UniProtKB-UniRule"/>
</dbReference>
<dbReference type="SUPFAM" id="SSF56053">
    <property type="entry name" value="Ribosomal protein L6"/>
    <property type="match status" value="2"/>
</dbReference>
<dbReference type="PRINTS" id="PR00059">
    <property type="entry name" value="RIBOSOMALL6"/>
</dbReference>